<accession>A0A8S8X666</accession>
<dbReference type="SUPFAM" id="SSF109998">
    <property type="entry name" value="Triger factor/SurA peptide-binding domain-like"/>
    <property type="match status" value="1"/>
</dbReference>
<dbReference type="RefSeq" id="WP_420241540.1">
    <property type="nucleotide sequence ID" value="NZ_BOPV01000001.1"/>
</dbReference>
<dbReference type="InterPro" id="IPR000297">
    <property type="entry name" value="PPIase_PpiC"/>
</dbReference>
<evidence type="ECO:0000313" key="17">
    <source>
        <dbReference type="Proteomes" id="UP000681075"/>
    </source>
</evidence>
<dbReference type="EMBL" id="BOPV01000001">
    <property type="protein sequence ID" value="GIL38508.1"/>
    <property type="molecule type" value="Genomic_DNA"/>
</dbReference>
<evidence type="ECO:0000256" key="10">
    <source>
        <dbReference type="ARBA" id="ARBA00031484"/>
    </source>
</evidence>
<dbReference type="GO" id="GO:0003755">
    <property type="term" value="F:peptidyl-prolyl cis-trans isomerase activity"/>
    <property type="evidence" value="ECO:0007669"/>
    <property type="project" value="InterPro"/>
</dbReference>
<dbReference type="InterPro" id="IPR027304">
    <property type="entry name" value="Trigger_fact/SurA_dom_sf"/>
</dbReference>
<dbReference type="GO" id="GO:0005886">
    <property type="term" value="C:plasma membrane"/>
    <property type="evidence" value="ECO:0007669"/>
    <property type="project" value="UniProtKB-SubCell"/>
</dbReference>
<evidence type="ECO:0000313" key="16">
    <source>
        <dbReference type="EMBL" id="GIL38508.1"/>
    </source>
</evidence>
<keyword evidence="7 14" id="KW-0472">Membrane</keyword>
<evidence type="ECO:0000256" key="14">
    <source>
        <dbReference type="SAM" id="Phobius"/>
    </source>
</evidence>
<evidence type="ECO:0000256" key="12">
    <source>
        <dbReference type="ARBA" id="ARBA00040743"/>
    </source>
</evidence>
<feature type="transmembrane region" description="Helical" evidence="14">
    <location>
        <begin position="12"/>
        <end position="30"/>
    </location>
</feature>
<dbReference type="AlphaFoldDB" id="A0A8S8X666"/>
<feature type="domain" description="PpiC" evidence="15">
    <location>
        <begin position="250"/>
        <end position="366"/>
    </location>
</feature>
<dbReference type="InterPro" id="IPR052029">
    <property type="entry name" value="PpiD_chaperone"/>
</dbReference>
<evidence type="ECO:0000256" key="13">
    <source>
        <dbReference type="ARBA" id="ARBA00042775"/>
    </source>
</evidence>
<dbReference type="Gene3D" id="1.10.4030.10">
    <property type="entry name" value="Porin chaperone SurA, peptide-binding domain"/>
    <property type="match status" value="1"/>
</dbReference>
<evidence type="ECO:0000256" key="6">
    <source>
        <dbReference type="ARBA" id="ARBA00022989"/>
    </source>
</evidence>
<keyword evidence="4" id="KW-0997">Cell inner membrane</keyword>
<name>A0A8S8X666_9PROT</name>
<evidence type="ECO:0000256" key="5">
    <source>
        <dbReference type="ARBA" id="ARBA00022692"/>
    </source>
</evidence>
<evidence type="ECO:0000256" key="7">
    <source>
        <dbReference type="ARBA" id="ARBA00023136"/>
    </source>
</evidence>
<dbReference type="PANTHER" id="PTHR47529:SF1">
    <property type="entry name" value="PERIPLASMIC CHAPERONE PPID"/>
    <property type="match status" value="1"/>
</dbReference>
<comment type="caution">
    <text evidence="16">The sequence shown here is derived from an EMBL/GenBank/DDBJ whole genome shotgun (WGS) entry which is preliminary data.</text>
</comment>
<evidence type="ECO:0000256" key="3">
    <source>
        <dbReference type="ARBA" id="ARBA00022475"/>
    </source>
</evidence>
<feature type="domain" description="PpiC" evidence="15">
    <location>
        <begin position="398"/>
        <end position="478"/>
    </location>
</feature>
<evidence type="ECO:0000256" key="2">
    <source>
        <dbReference type="ARBA" id="ARBA00018370"/>
    </source>
</evidence>
<proteinExistence type="inferred from homology"/>
<dbReference type="InterPro" id="IPR046357">
    <property type="entry name" value="PPIase_dom_sf"/>
</dbReference>
<evidence type="ECO:0000256" key="11">
    <source>
        <dbReference type="ARBA" id="ARBA00038408"/>
    </source>
</evidence>
<gene>
    <name evidence="16" type="ORF">TMPK1_07450</name>
</gene>
<evidence type="ECO:0000259" key="15">
    <source>
        <dbReference type="Pfam" id="PF13145"/>
    </source>
</evidence>
<dbReference type="Pfam" id="PF13145">
    <property type="entry name" value="Rotamase_2"/>
    <property type="match status" value="2"/>
</dbReference>
<sequence length="635" mass="67585">MLQAFRGAAGSLVVKVLFGLLLVSFLFFGVSDVLRNRGLDQNVATVGGDKIATVDLDREFRRELERVRRATGGGAFDAATAKRLGLLDQTLERMIDDRVLLRAAQDAGLVVGDAQAVQLIRQQQAFVDPTTKQFDRFRMIQMLQQAGFTEQSFVEATKRDLTTGLLLDAMAGGPAAPGLLVDDLYRARAERRVAETLTIKNDSATGIAEPTDAQLTEYHQAHAVAFTRPELRTLTSLVLTPDSFLGQIEVSDEDLKGAYEARRTEFVKPERRKVEQVVLSDKAQADALLAAAKGKSLADAAKQLKAPAPVTIDAAAKEELPDVLQAPVFDAAKNVVAGPVQSALGYHVFVVTDIAPGGEIPFDQAKAKLLDETKRERAADRLIEQSQKLDDRLAGGASLDEIANTVGATPVKVGPVDAQGRGADGKPVANVAPDLLRTGFGLKQGETSNLVESGDARYIVVRADTVTPAVLKPLAEVKAEVVAAWKGEQRAEATRKKASALVEKANAGATLASLSKEAGSTLVTTQPFDRAGLLANAAPTAAPVVPREIVAKLFDSKAGVVTSADTADGVVIARLTGIVPADLAQAGPQLAQAKQEVERSIANDRAALFIKALRARYPVEIDRIALDRMYGANAE</sequence>
<keyword evidence="6 14" id="KW-1133">Transmembrane helix</keyword>
<evidence type="ECO:0000256" key="4">
    <source>
        <dbReference type="ARBA" id="ARBA00022519"/>
    </source>
</evidence>
<comment type="subcellular location">
    <subcellularLocation>
        <location evidence="1">Cell inner membrane</location>
        <topology evidence="1">Single-pass type II membrane protein</topology>
        <orientation evidence="1">Periplasmic side</orientation>
    </subcellularLocation>
</comment>
<evidence type="ECO:0000256" key="1">
    <source>
        <dbReference type="ARBA" id="ARBA00004382"/>
    </source>
</evidence>
<organism evidence="16 17">
    <name type="scientific">Roseiterribacter gracilis</name>
    <dbReference type="NCBI Taxonomy" id="2812848"/>
    <lineage>
        <taxon>Bacteria</taxon>
        <taxon>Pseudomonadati</taxon>
        <taxon>Pseudomonadota</taxon>
        <taxon>Alphaproteobacteria</taxon>
        <taxon>Rhodospirillales</taxon>
        <taxon>Roseiterribacteraceae</taxon>
        <taxon>Roseiterribacter</taxon>
    </lineage>
</organism>
<comment type="similarity">
    <text evidence="11">Belongs to the PpiD chaperone family.</text>
</comment>
<dbReference type="Gene3D" id="3.10.50.40">
    <property type="match status" value="1"/>
</dbReference>
<evidence type="ECO:0000256" key="8">
    <source>
        <dbReference type="ARBA" id="ARBA00023186"/>
    </source>
</evidence>
<keyword evidence="17" id="KW-1185">Reference proteome</keyword>
<reference evidence="16" key="1">
    <citation type="submission" date="2021-02" db="EMBL/GenBank/DDBJ databases">
        <title>Genome sequence of Rhodospirillales sp. strain TMPK1 isolated from soil.</title>
        <authorList>
            <person name="Nakai R."/>
            <person name="Kusada H."/>
            <person name="Tamaki H."/>
        </authorList>
    </citation>
    <scope>NUCLEOTIDE SEQUENCE</scope>
    <source>
        <strain evidence="16">TMPK1</strain>
    </source>
</reference>
<dbReference type="Pfam" id="PF13624">
    <property type="entry name" value="SurA_N_3"/>
    <property type="match status" value="1"/>
</dbReference>
<evidence type="ECO:0000256" key="9">
    <source>
        <dbReference type="ARBA" id="ARBA00030642"/>
    </source>
</evidence>
<dbReference type="Proteomes" id="UP000681075">
    <property type="component" value="Unassembled WGS sequence"/>
</dbReference>
<keyword evidence="5 14" id="KW-0812">Transmembrane</keyword>
<keyword evidence="3" id="KW-1003">Cell membrane</keyword>
<dbReference type="PANTHER" id="PTHR47529">
    <property type="entry name" value="PEPTIDYL-PROLYL CIS-TRANS ISOMERASE D"/>
    <property type="match status" value="1"/>
</dbReference>
<dbReference type="SUPFAM" id="SSF54534">
    <property type="entry name" value="FKBP-like"/>
    <property type="match status" value="1"/>
</dbReference>
<protein>
    <recommendedName>
        <fullName evidence="2">Parvulin-like PPIase</fullName>
    </recommendedName>
    <alternativeName>
        <fullName evidence="9">Peptidyl-prolyl cis-trans isomerase plp</fullName>
    </alternativeName>
    <alternativeName>
        <fullName evidence="12">Periplasmic chaperone PpiD</fullName>
    </alternativeName>
    <alternativeName>
        <fullName evidence="13">Periplasmic folding chaperone</fullName>
    </alternativeName>
    <alternativeName>
        <fullName evidence="10">Rotamase plp</fullName>
    </alternativeName>
</protein>
<keyword evidence="8" id="KW-0143">Chaperone</keyword>